<dbReference type="KEGG" id="roz:CBI38_24670"/>
<accession>A0A2S2C074</accession>
<gene>
    <name evidence="1" type="ORF">CBI38_24670</name>
</gene>
<organism evidence="1 2">
    <name type="scientific">Rhodococcus oxybenzonivorans</name>
    <dbReference type="NCBI Taxonomy" id="1990687"/>
    <lineage>
        <taxon>Bacteria</taxon>
        <taxon>Bacillati</taxon>
        <taxon>Actinomycetota</taxon>
        <taxon>Actinomycetes</taxon>
        <taxon>Mycobacteriales</taxon>
        <taxon>Nocardiaceae</taxon>
        <taxon>Rhodococcus</taxon>
    </lineage>
</organism>
<dbReference type="RefSeq" id="WP_109333044.1">
    <property type="nucleotide sequence ID" value="NZ_CP021354.1"/>
</dbReference>
<protein>
    <submittedName>
        <fullName evidence="1">Uncharacterized protein</fullName>
    </submittedName>
</protein>
<name>A0A2S2C074_9NOCA</name>
<proteinExistence type="predicted"/>
<dbReference type="EMBL" id="CP021354">
    <property type="protein sequence ID" value="AWK74272.1"/>
    <property type="molecule type" value="Genomic_DNA"/>
</dbReference>
<sequence>MDALGSISLHGLVASAPATVRELRTFISARGHGIGDKVDTGGKPKSKPPCNVAAIDASDLETWMLVEWASYAGVEVRGAGRFWRVGGRVAGLVSDDVTPVQVVADRLLHAMSQPDWVEPEGMHEALNDCRVRHIEQWPSLMDVLMDVRC</sequence>
<reference evidence="1 2" key="1">
    <citation type="submission" date="2017-05" db="EMBL/GenBank/DDBJ databases">
        <title>Isolation of Rhodococcus sp. S2-17 biodegrading of BP-3.</title>
        <authorList>
            <person name="Lee Y."/>
            <person name="Kim K.H."/>
            <person name="Chun B.H."/>
            <person name="Jung H.S."/>
            <person name="Jeon C.O."/>
        </authorList>
    </citation>
    <scope>NUCLEOTIDE SEQUENCE [LARGE SCALE GENOMIC DNA]</scope>
    <source>
        <strain evidence="1 2">S2-17</strain>
    </source>
</reference>
<dbReference type="Proteomes" id="UP000245711">
    <property type="component" value="Chromosome"/>
</dbReference>
<evidence type="ECO:0000313" key="1">
    <source>
        <dbReference type="EMBL" id="AWK74272.1"/>
    </source>
</evidence>
<keyword evidence="2" id="KW-1185">Reference proteome</keyword>
<dbReference type="AlphaFoldDB" id="A0A2S2C074"/>
<evidence type="ECO:0000313" key="2">
    <source>
        <dbReference type="Proteomes" id="UP000245711"/>
    </source>
</evidence>
<dbReference type="OrthoDB" id="9963669at2"/>